<reference evidence="1" key="1">
    <citation type="submission" date="2021-01" db="EMBL/GenBank/DDBJ databases">
        <authorList>
            <person name="Kaushik A."/>
        </authorList>
    </citation>
    <scope>NUCLEOTIDE SEQUENCE</scope>
    <source>
        <strain evidence="1">AG2-2IIIB</strain>
    </source>
</reference>
<evidence type="ECO:0000313" key="2">
    <source>
        <dbReference type="Proteomes" id="UP000663843"/>
    </source>
</evidence>
<protein>
    <submittedName>
        <fullName evidence="1">Uncharacterized protein</fullName>
    </submittedName>
</protein>
<dbReference type="Proteomes" id="UP000663843">
    <property type="component" value="Unassembled WGS sequence"/>
</dbReference>
<comment type="caution">
    <text evidence="1">The sequence shown here is derived from an EMBL/GenBank/DDBJ whole genome shotgun (WGS) entry which is preliminary data.</text>
</comment>
<gene>
    <name evidence="1" type="ORF">RDB_LOCUS114117</name>
</gene>
<accession>A0A8H3CCX1</accession>
<evidence type="ECO:0000313" key="1">
    <source>
        <dbReference type="EMBL" id="CAE6477889.1"/>
    </source>
</evidence>
<dbReference type="EMBL" id="CAJMWT010003737">
    <property type="protein sequence ID" value="CAE6477889.1"/>
    <property type="molecule type" value="Genomic_DNA"/>
</dbReference>
<name>A0A8H3CCX1_9AGAM</name>
<sequence length="164" mass="18291">MPVITSASTISFPTSTLSDHPMSPQLTGVYPNLPSISNESYARTSKSSLRASALEVHDLVWLASSRNVQGRLNQLYESNAVYKNTFVTATSLPIIRDIHSLTHRLCDVRIPKPTALIARILGYQATESQMWVAWRIWSEIGTVCETESFGKPAYTEFELGKLKM</sequence>
<dbReference type="AlphaFoldDB" id="A0A8H3CCX1"/>
<organism evidence="1 2">
    <name type="scientific">Rhizoctonia solani</name>
    <dbReference type="NCBI Taxonomy" id="456999"/>
    <lineage>
        <taxon>Eukaryota</taxon>
        <taxon>Fungi</taxon>
        <taxon>Dikarya</taxon>
        <taxon>Basidiomycota</taxon>
        <taxon>Agaricomycotina</taxon>
        <taxon>Agaricomycetes</taxon>
        <taxon>Cantharellales</taxon>
        <taxon>Ceratobasidiaceae</taxon>
        <taxon>Rhizoctonia</taxon>
    </lineage>
</organism>
<proteinExistence type="predicted"/>